<dbReference type="GO" id="GO:0016746">
    <property type="term" value="F:acyltransferase activity"/>
    <property type="evidence" value="ECO:0007669"/>
    <property type="project" value="UniProtKB-KW"/>
</dbReference>
<dbReference type="EMBL" id="HBFX01031506">
    <property type="protein sequence ID" value="CAD8968003.1"/>
    <property type="molecule type" value="Transcribed_RNA"/>
</dbReference>
<evidence type="ECO:0000256" key="5">
    <source>
        <dbReference type="ARBA" id="ARBA00022679"/>
    </source>
</evidence>
<evidence type="ECO:0000256" key="8">
    <source>
        <dbReference type="ARBA" id="ARBA00023098"/>
    </source>
</evidence>
<evidence type="ECO:0000256" key="3">
    <source>
        <dbReference type="ARBA" id="ARBA00019082"/>
    </source>
</evidence>
<feature type="transmembrane region" description="Helical" evidence="13">
    <location>
        <begin position="290"/>
        <end position="309"/>
    </location>
</feature>
<accession>A0A6U4YFE2</accession>
<evidence type="ECO:0000256" key="12">
    <source>
        <dbReference type="ARBA" id="ARBA00023315"/>
    </source>
</evidence>
<dbReference type="Pfam" id="PF10998">
    <property type="entry name" value="DUF2838"/>
    <property type="match status" value="1"/>
</dbReference>
<keyword evidence="5" id="KW-0808">Transferase</keyword>
<dbReference type="GO" id="GO:0016020">
    <property type="term" value="C:membrane"/>
    <property type="evidence" value="ECO:0007669"/>
    <property type="project" value="UniProtKB-SubCell"/>
</dbReference>
<evidence type="ECO:0000256" key="2">
    <source>
        <dbReference type="ARBA" id="ARBA00006675"/>
    </source>
</evidence>
<feature type="transmembrane region" description="Helical" evidence="13">
    <location>
        <begin position="6"/>
        <end position="25"/>
    </location>
</feature>
<comment type="subcellular location">
    <subcellularLocation>
        <location evidence="1">Membrane</location>
        <topology evidence="1">Multi-pass membrane protein</topology>
    </subcellularLocation>
</comment>
<sequence length="365" mass="40818">MMAPMDGLFSALAFLPAFLVIVAVVRQSKNVAALAQLGSVVGRSEEKMDGVAEGVVDEARQNALKEHCAALVKDKDKMVFTAAAFNIAFTCFLFGRYPEHFWMWHVPKFVVLTTLRWITFKGEGKHYLLYDFCYWANGLCAFYTLYMPTSPVVFQVLFLVANGPLAWSILAFSQSLVLHSLQHMTSVFIHVSPMLLTLGLRWIDNPGRHGFAVVEEGPDAAGPMLLVARGVVYMYLPWVLIYYTWVFVLMGPRIQSRGYSTLFDRVTGMAIGKSIAGVPDTTQQQLIRKAVYLLAHLGFGTGTMCFAALMYQNFYAHFLFAVCVMLASAWNGASFYGKVWALRYQAQVQEAAEKMVRDAKSTIVK</sequence>
<keyword evidence="7 13" id="KW-1133">Transmembrane helix</keyword>
<evidence type="ECO:0000256" key="11">
    <source>
        <dbReference type="ARBA" id="ARBA00023264"/>
    </source>
</evidence>
<dbReference type="PANTHER" id="PTHR31201">
    <property type="entry name" value="OS01G0585100 PROTEIN"/>
    <property type="match status" value="1"/>
</dbReference>
<evidence type="ECO:0000256" key="9">
    <source>
        <dbReference type="ARBA" id="ARBA00023136"/>
    </source>
</evidence>
<feature type="transmembrane region" description="Helical" evidence="13">
    <location>
        <begin position="315"/>
        <end position="336"/>
    </location>
</feature>
<dbReference type="InterPro" id="IPR021261">
    <property type="entry name" value="GPCAT"/>
</dbReference>
<evidence type="ECO:0000256" key="1">
    <source>
        <dbReference type="ARBA" id="ARBA00004141"/>
    </source>
</evidence>
<feature type="transmembrane region" description="Helical" evidence="13">
    <location>
        <begin position="78"/>
        <end position="95"/>
    </location>
</feature>
<evidence type="ECO:0000256" key="10">
    <source>
        <dbReference type="ARBA" id="ARBA00023209"/>
    </source>
</evidence>
<evidence type="ECO:0000256" key="13">
    <source>
        <dbReference type="SAM" id="Phobius"/>
    </source>
</evidence>
<dbReference type="AlphaFoldDB" id="A0A6U4YFE2"/>
<gene>
    <name evidence="14" type="ORF">HAND00432_LOCUS18997</name>
</gene>
<feature type="transmembrane region" description="Helical" evidence="13">
    <location>
        <begin position="127"/>
        <end position="146"/>
    </location>
</feature>
<keyword evidence="8" id="KW-0443">Lipid metabolism</keyword>
<protein>
    <recommendedName>
        <fullName evidence="3">Glycerophosphocholine acyltransferase 1</fullName>
    </recommendedName>
</protein>
<dbReference type="GO" id="GO:0006656">
    <property type="term" value="P:phosphatidylcholine biosynthetic process"/>
    <property type="evidence" value="ECO:0007669"/>
    <property type="project" value="TreeGrafter"/>
</dbReference>
<organism evidence="14">
    <name type="scientific">Hemiselmis andersenii</name>
    <name type="common">Cryptophyte alga</name>
    <dbReference type="NCBI Taxonomy" id="464988"/>
    <lineage>
        <taxon>Eukaryota</taxon>
        <taxon>Cryptophyceae</taxon>
        <taxon>Cryptomonadales</taxon>
        <taxon>Hemiselmidaceae</taxon>
        <taxon>Hemiselmis</taxon>
    </lineage>
</organism>
<evidence type="ECO:0000256" key="7">
    <source>
        <dbReference type="ARBA" id="ARBA00022989"/>
    </source>
</evidence>
<name>A0A6U4YFE2_HEMAN</name>
<evidence type="ECO:0000313" key="14">
    <source>
        <dbReference type="EMBL" id="CAD8968003.1"/>
    </source>
</evidence>
<keyword evidence="12" id="KW-0012">Acyltransferase</keyword>
<comment type="similarity">
    <text evidence="2">Belongs to the GPC1 family.</text>
</comment>
<proteinExistence type="inferred from homology"/>
<dbReference type="PANTHER" id="PTHR31201:SF1">
    <property type="entry name" value="GLYCEROPHOSPHOCHOLINE ACYLTRANSFERASE 1"/>
    <property type="match status" value="1"/>
</dbReference>
<feature type="transmembrane region" description="Helical" evidence="13">
    <location>
        <begin position="232"/>
        <end position="250"/>
    </location>
</feature>
<feature type="transmembrane region" description="Helical" evidence="13">
    <location>
        <begin position="101"/>
        <end position="120"/>
    </location>
</feature>
<reference evidence="14" key="1">
    <citation type="submission" date="2021-01" db="EMBL/GenBank/DDBJ databases">
        <authorList>
            <person name="Corre E."/>
            <person name="Pelletier E."/>
            <person name="Niang G."/>
            <person name="Scheremetjew M."/>
            <person name="Finn R."/>
            <person name="Kale V."/>
            <person name="Holt S."/>
            <person name="Cochrane G."/>
            <person name="Meng A."/>
            <person name="Brown T."/>
            <person name="Cohen L."/>
        </authorList>
    </citation>
    <scope>NUCLEOTIDE SEQUENCE</scope>
    <source>
        <strain evidence="14">CCMP644</strain>
    </source>
</reference>
<keyword evidence="6 13" id="KW-0812">Transmembrane</keyword>
<feature type="transmembrane region" description="Helical" evidence="13">
    <location>
        <begin position="184"/>
        <end position="203"/>
    </location>
</feature>
<keyword evidence="10" id="KW-0594">Phospholipid biosynthesis</keyword>
<keyword evidence="11" id="KW-1208">Phospholipid metabolism</keyword>
<keyword evidence="4" id="KW-0444">Lipid biosynthesis</keyword>
<evidence type="ECO:0000256" key="6">
    <source>
        <dbReference type="ARBA" id="ARBA00022692"/>
    </source>
</evidence>
<feature type="transmembrane region" description="Helical" evidence="13">
    <location>
        <begin position="152"/>
        <end position="172"/>
    </location>
</feature>
<keyword evidence="9 13" id="KW-0472">Membrane</keyword>
<evidence type="ECO:0000256" key="4">
    <source>
        <dbReference type="ARBA" id="ARBA00022516"/>
    </source>
</evidence>